<dbReference type="Proteomes" id="UP000252266">
    <property type="component" value="Unassembled WGS sequence"/>
</dbReference>
<evidence type="ECO:0000313" key="2">
    <source>
        <dbReference type="EMBL" id="RCK52719.1"/>
    </source>
</evidence>
<protein>
    <submittedName>
        <fullName evidence="2">dTDP-glucose 4,6-dehydratase</fullName>
    </submittedName>
</protein>
<dbReference type="Pfam" id="PF05787">
    <property type="entry name" value="PhoX"/>
    <property type="match status" value="1"/>
</dbReference>
<dbReference type="PANTHER" id="PTHR35399">
    <property type="entry name" value="SLR8030 PROTEIN"/>
    <property type="match status" value="1"/>
</dbReference>
<sequence>MNEQFEIVEDRDDIPSNPTNNPRVADLINARLSRRGFFKGLMATSAVAGAGIATSGMARAQDASTLTFKSIPQKIAKTHAVAEGYDADILIRYGDKVVADAPAFVPGAVDATAQNKQFGYNCDYIGYMPLPVGSDNSEHGLLCVSHEYTNAELMWPGLKDAMGASQEQALHEIAAHGHSIVEVKKTDGKWQVIDGSDYARRISALDTEMVITGPAAGHDRLKTSTDQTGTRVIGTLNNCAGGKTPWGTILIAEENFNGYFGGDIAKTSEERNYKRLGIEPDSWYSWVKYFDRFNVEKEPNEPNKFGWMVEIDPYDPTSTPKKRTALGRFKHEGATVFLNKDNSVVAYSGDDQRFDYLYKFVASKKYNPNDRAANMDILEDGTLYVAKFNEDGTVNWMPLVHGDGPLTAENDFNSQADILIETRRAADLLGATQMDRPEDVEPNPVNGKVYVMLTNNSKRKEPNIVNPRASNIHGHVLELTPPGGMGKDADHTADTFKWDIFLLGGNPANADDRAVYHPGAESWVSCPDNLAIDHKGRLWISTDGAPSSDIPDGMHAADVEGAGRALTKFFFACPEGAEMCGPEFTPDGTTLFVAVQHPADGSTYDEPSTRWPDFQDGVPPRPSVVAITKQGGGEIAS</sequence>
<dbReference type="EMBL" id="JPWJ01000001">
    <property type="protein sequence ID" value="RCK52719.1"/>
    <property type="molecule type" value="Genomic_DNA"/>
</dbReference>
<proteinExistence type="predicted"/>
<dbReference type="RefSeq" id="WP_062953380.1">
    <property type="nucleotide sequence ID" value="NZ_JALLPZ010000002.1"/>
</dbReference>
<accession>A0A154KZ17</accession>
<gene>
    <name evidence="3" type="ORF">SAMN05428964_10665</name>
    <name evidence="2" type="ORF">TH44_00345</name>
</gene>
<dbReference type="PANTHER" id="PTHR35399:SF2">
    <property type="entry name" value="DUF839 DOMAIN-CONTAINING PROTEIN"/>
    <property type="match status" value="1"/>
</dbReference>
<evidence type="ECO:0000313" key="3">
    <source>
        <dbReference type="EMBL" id="SOC28019.1"/>
    </source>
</evidence>
<name>A0A154KZ17_9PROT</name>
<dbReference type="AlphaFoldDB" id="A0A154KZ17"/>
<feature type="region of interest" description="Disordered" evidence="1">
    <location>
        <begin position="1"/>
        <end position="21"/>
    </location>
</feature>
<evidence type="ECO:0000256" key="1">
    <source>
        <dbReference type="SAM" id="MobiDB-lite"/>
    </source>
</evidence>
<reference evidence="2 5" key="1">
    <citation type="submission" date="2014-07" db="EMBL/GenBank/DDBJ databases">
        <title>Draft genome sequence of Thalassospira xiamenensis IB13.</title>
        <authorList>
            <person name="Lai Q."/>
            <person name="Shao Z."/>
        </authorList>
    </citation>
    <scope>NUCLEOTIDE SEQUENCE [LARGE SCALE GENOMIC DNA]</scope>
    <source>
        <strain evidence="2 5">IB13</strain>
    </source>
</reference>
<evidence type="ECO:0000313" key="4">
    <source>
        <dbReference type="Proteomes" id="UP000219068"/>
    </source>
</evidence>
<feature type="compositionally biased region" description="Acidic residues" evidence="1">
    <location>
        <begin position="1"/>
        <end position="12"/>
    </location>
</feature>
<dbReference type="InterPro" id="IPR006311">
    <property type="entry name" value="TAT_signal"/>
</dbReference>
<organism evidence="2 5">
    <name type="scientific">Thalassospira xiamenensis</name>
    <dbReference type="NCBI Taxonomy" id="220697"/>
    <lineage>
        <taxon>Bacteria</taxon>
        <taxon>Pseudomonadati</taxon>
        <taxon>Pseudomonadota</taxon>
        <taxon>Alphaproteobacteria</taxon>
        <taxon>Rhodospirillales</taxon>
        <taxon>Thalassospiraceae</taxon>
        <taxon>Thalassospira</taxon>
    </lineage>
</organism>
<dbReference type="Proteomes" id="UP000219068">
    <property type="component" value="Unassembled WGS sequence"/>
</dbReference>
<dbReference type="EMBL" id="OBMM01000006">
    <property type="protein sequence ID" value="SOC28019.1"/>
    <property type="molecule type" value="Genomic_DNA"/>
</dbReference>
<dbReference type="InterPro" id="IPR008557">
    <property type="entry name" value="PhoX"/>
</dbReference>
<dbReference type="PROSITE" id="PS51318">
    <property type="entry name" value="TAT"/>
    <property type="match status" value="1"/>
</dbReference>
<reference evidence="3 4" key="2">
    <citation type="submission" date="2017-08" db="EMBL/GenBank/DDBJ databases">
        <authorList>
            <person name="de Groot N.N."/>
        </authorList>
    </citation>
    <scope>NUCLEOTIDE SEQUENCE [LARGE SCALE GENOMIC DNA]</scope>
    <source>
        <strain evidence="3 4">USBA 78</strain>
    </source>
</reference>
<evidence type="ECO:0000313" key="5">
    <source>
        <dbReference type="Proteomes" id="UP000252266"/>
    </source>
</evidence>
<dbReference type="SUPFAM" id="SSF63829">
    <property type="entry name" value="Calcium-dependent phosphotriesterase"/>
    <property type="match status" value="1"/>
</dbReference>